<dbReference type="EMBL" id="CACVKT020000270">
    <property type="protein sequence ID" value="CAC5357893.1"/>
    <property type="molecule type" value="Genomic_DNA"/>
</dbReference>
<evidence type="ECO:0000313" key="2">
    <source>
        <dbReference type="EMBL" id="CAC5357893.1"/>
    </source>
</evidence>
<feature type="compositionally biased region" description="Basic and acidic residues" evidence="1">
    <location>
        <begin position="1"/>
        <end position="16"/>
    </location>
</feature>
<proteinExistence type="predicted"/>
<organism evidence="2 3">
    <name type="scientific">Mytilus coruscus</name>
    <name type="common">Sea mussel</name>
    <dbReference type="NCBI Taxonomy" id="42192"/>
    <lineage>
        <taxon>Eukaryota</taxon>
        <taxon>Metazoa</taxon>
        <taxon>Spiralia</taxon>
        <taxon>Lophotrochozoa</taxon>
        <taxon>Mollusca</taxon>
        <taxon>Bivalvia</taxon>
        <taxon>Autobranchia</taxon>
        <taxon>Pteriomorphia</taxon>
        <taxon>Mytilida</taxon>
        <taxon>Mytiloidea</taxon>
        <taxon>Mytilidae</taxon>
        <taxon>Mytilinae</taxon>
        <taxon>Mytilus</taxon>
    </lineage>
</organism>
<evidence type="ECO:0000256" key="1">
    <source>
        <dbReference type="SAM" id="MobiDB-lite"/>
    </source>
</evidence>
<dbReference type="OrthoDB" id="10592950at2759"/>
<evidence type="ECO:0000313" key="3">
    <source>
        <dbReference type="Proteomes" id="UP000507470"/>
    </source>
</evidence>
<gene>
    <name evidence="2" type="ORF">MCOR_1362</name>
</gene>
<protein>
    <submittedName>
        <fullName evidence="2">Uncharacterized protein</fullName>
    </submittedName>
</protein>
<dbReference type="Proteomes" id="UP000507470">
    <property type="component" value="Unassembled WGS sequence"/>
</dbReference>
<reference evidence="2 3" key="1">
    <citation type="submission" date="2020-06" db="EMBL/GenBank/DDBJ databases">
        <authorList>
            <person name="Li R."/>
            <person name="Bekaert M."/>
        </authorList>
    </citation>
    <scope>NUCLEOTIDE SEQUENCE [LARGE SCALE GENOMIC DNA]</scope>
    <source>
        <strain evidence="3">wild</strain>
    </source>
</reference>
<accession>A0A6J7ZYT4</accession>
<dbReference type="AlphaFoldDB" id="A0A6J7ZYT4"/>
<name>A0A6J7ZYT4_MYTCO</name>
<keyword evidence="3" id="KW-1185">Reference proteome</keyword>
<feature type="compositionally biased region" description="Polar residues" evidence="1">
    <location>
        <begin position="19"/>
        <end position="29"/>
    </location>
</feature>
<sequence>MEAAKEGPEKTKKRIENQPGLSRHQTVQSTKKRKRELIKVYKRNLSLEKKIQKANFRAERYRLRSVRLKENLIRKGEIETPRSKTRRLLRHSSSVYDKRALDIHCVLIGQVEHSYKQINVISLVESLKKLTAIETTNLESLVKETVCSVDEKECMYGNCNICKDMNVKLNIKNQITNDLGAMENNKC</sequence>
<feature type="region of interest" description="Disordered" evidence="1">
    <location>
        <begin position="1"/>
        <end position="34"/>
    </location>
</feature>